<gene>
    <name evidence="1" type="ORF">RRF57_009655</name>
</gene>
<evidence type="ECO:0000313" key="1">
    <source>
        <dbReference type="EMBL" id="KAK5633941.1"/>
    </source>
</evidence>
<keyword evidence="2" id="KW-1185">Reference proteome</keyword>
<dbReference type="Proteomes" id="UP001305414">
    <property type="component" value="Unassembled WGS sequence"/>
</dbReference>
<evidence type="ECO:0000313" key="2">
    <source>
        <dbReference type="Proteomes" id="UP001305414"/>
    </source>
</evidence>
<proteinExistence type="predicted"/>
<comment type="caution">
    <text evidence="1">The sequence shown here is derived from an EMBL/GenBank/DDBJ whole genome shotgun (WGS) entry which is preliminary data.</text>
</comment>
<protein>
    <submittedName>
        <fullName evidence="1">Uncharacterized protein</fullName>
    </submittedName>
</protein>
<dbReference type="EMBL" id="JAWHQM010000037">
    <property type="protein sequence ID" value="KAK5633941.1"/>
    <property type="molecule type" value="Genomic_DNA"/>
</dbReference>
<organism evidence="1 2">
    <name type="scientific">Xylaria bambusicola</name>
    <dbReference type="NCBI Taxonomy" id="326684"/>
    <lineage>
        <taxon>Eukaryota</taxon>
        <taxon>Fungi</taxon>
        <taxon>Dikarya</taxon>
        <taxon>Ascomycota</taxon>
        <taxon>Pezizomycotina</taxon>
        <taxon>Sordariomycetes</taxon>
        <taxon>Xylariomycetidae</taxon>
        <taxon>Xylariales</taxon>
        <taxon>Xylariaceae</taxon>
        <taxon>Xylaria</taxon>
    </lineage>
</organism>
<sequence length="62" mass="7082">MASERKSEPDSVEWKGPQRNMDTCLKEYNAIVVEIHGGGDERSSRRAKQIYARFIHGFNGDI</sequence>
<dbReference type="AlphaFoldDB" id="A0AAN7UX56"/>
<accession>A0AAN7UX56</accession>
<reference evidence="1 2" key="1">
    <citation type="submission" date="2023-10" db="EMBL/GenBank/DDBJ databases">
        <title>Draft genome sequence of Xylaria bambusicola isolate GMP-LS, the root and basal stem rot pathogen of sugarcane in Indonesia.</title>
        <authorList>
            <person name="Selvaraj P."/>
            <person name="Muralishankar V."/>
            <person name="Muruganantham S."/>
            <person name="Sp S."/>
            <person name="Haryani S."/>
            <person name="Lau K.J.X."/>
            <person name="Naqvi N.I."/>
        </authorList>
    </citation>
    <scope>NUCLEOTIDE SEQUENCE [LARGE SCALE GENOMIC DNA]</scope>
    <source>
        <strain evidence="1">GMP-LS</strain>
    </source>
</reference>
<name>A0AAN7UX56_9PEZI</name>